<evidence type="ECO:0000313" key="2">
    <source>
        <dbReference type="Proteomes" id="UP000290848"/>
    </source>
</evidence>
<organism evidence="1 2">
    <name type="scientific">Arcticibacter tournemirensis</name>
    <dbReference type="NCBI Taxonomy" id="699437"/>
    <lineage>
        <taxon>Bacteria</taxon>
        <taxon>Pseudomonadati</taxon>
        <taxon>Bacteroidota</taxon>
        <taxon>Sphingobacteriia</taxon>
        <taxon>Sphingobacteriales</taxon>
        <taxon>Sphingobacteriaceae</taxon>
        <taxon>Arcticibacter</taxon>
    </lineage>
</organism>
<proteinExistence type="predicted"/>
<dbReference type="RefSeq" id="WP_128770553.1">
    <property type="nucleotide sequence ID" value="NZ_RXOC01000012.1"/>
</dbReference>
<dbReference type="PROSITE" id="PS51257">
    <property type="entry name" value="PROKAR_LIPOPROTEIN"/>
    <property type="match status" value="1"/>
</dbReference>
<gene>
    <name evidence="1" type="ORF">EKH83_16445</name>
</gene>
<keyword evidence="1" id="KW-0121">Carboxypeptidase</keyword>
<dbReference type="Proteomes" id="UP000290848">
    <property type="component" value="Unassembled WGS sequence"/>
</dbReference>
<accession>A0A4Q0M5B5</accession>
<name>A0A4Q0M5B5_9SPHI</name>
<evidence type="ECO:0000313" key="1">
    <source>
        <dbReference type="EMBL" id="RXF68124.1"/>
    </source>
</evidence>
<keyword evidence="1" id="KW-0645">Protease</keyword>
<dbReference type="EMBL" id="RXOC01000012">
    <property type="protein sequence ID" value="RXF68124.1"/>
    <property type="molecule type" value="Genomic_DNA"/>
</dbReference>
<sequence>MILVKTINKHIIAFILLSVLVILLISSCSTAKTYQELEDERQAKVLKNNCAGYTLNYTDKVSEERDSVTIYGKVRYCSTKEIPPKTKISFYGTNDSLKYQTETNEKGYYEIKVTNGPYSRIQADCYGASLVIPSVNLGTVGDAGGAMNIDMKLLRHFMHVFVHSMELTRKDIRQIKKNRNRSKH</sequence>
<dbReference type="GO" id="GO:0004180">
    <property type="term" value="F:carboxypeptidase activity"/>
    <property type="evidence" value="ECO:0007669"/>
    <property type="project" value="UniProtKB-KW"/>
</dbReference>
<keyword evidence="1" id="KW-0378">Hydrolase</keyword>
<protein>
    <submittedName>
        <fullName evidence="1">Carboxypeptidase regulatory-like domain-containing protein</fullName>
    </submittedName>
</protein>
<dbReference type="AlphaFoldDB" id="A0A4Q0M5B5"/>
<reference evidence="1 2" key="1">
    <citation type="submission" date="2018-12" db="EMBL/GenBank/DDBJ databases">
        <title>The Draft Genome Sequence of the Soil Bacterium Pedobacter tournemirensis R1.</title>
        <authorList>
            <person name="He J."/>
        </authorList>
    </citation>
    <scope>NUCLEOTIDE SEQUENCE [LARGE SCALE GENOMIC DNA]</scope>
    <source>
        <strain evidence="1 2">R1</strain>
    </source>
</reference>
<comment type="caution">
    <text evidence="1">The sequence shown here is derived from an EMBL/GenBank/DDBJ whole genome shotgun (WGS) entry which is preliminary data.</text>
</comment>